<dbReference type="Gene3D" id="3.40.50.1000">
    <property type="entry name" value="HAD superfamily/HAD-like"/>
    <property type="match status" value="1"/>
</dbReference>
<dbReference type="GO" id="GO:0008253">
    <property type="term" value="F:5'-nucleotidase activity"/>
    <property type="evidence" value="ECO:0007669"/>
    <property type="project" value="TreeGrafter"/>
</dbReference>
<evidence type="ECO:0000256" key="1">
    <source>
        <dbReference type="ARBA" id="ARBA00009589"/>
    </source>
</evidence>
<evidence type="ECO:0000313" key="7">
    <source>
        <dbReference type="Proteomes" id="UP000053097"/>
    </source>
</evidence>
<dbReference type="Proteomes" id="UP000053097">
    <property type="component" value="Unassembled WGS sequence"/>
</dbReference>
<dbReference type="GO" id="GO:0046872">
    <property type="term" value="F:metal ion binding"/>
    <property type="evidence" value="ECO:0007669"/>
    <property type="project" value="UniProtKB-KW"/>
</dbReference>
<feature type="domain" description="Sm" evidence="5">
    <location>
        <begin position="17"/>
        <end position="83"/>
    </location>
</feature>
<dbReference type="Gene3D" id="2.30.30.100">
    <property type="match status" value="1"/>
</dbReference>
<dbReference type="InterPro" id="IPR001163">
    <property type="entry name" value="Sm_dom_euk/arc"/>
</dbReference>
<dbReference type="Pfam" id="PF01423">
    <property type="entry name" value="LSM"/>
    <property type="match status" value="1"/>
</dbReference>
<name>A0A026W909_OOCBI</name>
<reference evidence="6 7" key="1">
    <citation type="journal article" date="2014" name="Curr. Biol.">
        <title>The genome of the clonal raider ant Cerapachys biroi.</title>
        <authorList>
            <person name="Oxley P.R."/>
            <person name="Ji L."/>
            <person name="Fetter-Pruneda I."/>
            <person name="McKenzie S.K."/>
            <person name="Li C."/>
            <person name="Hu H."/>
            <person name="Zhang G."/>
            <person name="Kronauer D.J."/>
        </authorList>
    </citation>
    <scope>NUCLEOTIDE SEQUENCE [LARGE SCALE GENOMIC DNA]</scope>
</reference>
<dbReference type="SUPFAM" id="SSF56784">
    <property type="entry name" value="HAD-like"/>
    <property type="match status" value="2"/>
</dbReference>
<keyword evidence="4" id="KW-0460">Magnesium</keyword>
<dbReference type="PANTHER" id="PTHR12103">
    <property type="entry name" value="5'-NUCLEOTIDASE DOMAIN-CONTAINING"/>
    <property type="match status" value="1"/>
</dbReference>
<keyword evidence="7" id="KW-1185">Reference proteome</keyword>
<dbReference type="OrthoDB" id="6503940at2759"/>
<evidence type="ECO:0000256" key="4">
    <source>
        <dbReference type="ARBA" id="ARBA00022842"/>
    </source>
</evidence>
<accession>A0A026W909</accession>
<dbReference type="InterPro" id="IPR036412">
    <property type="entry name" value="HAD-like_sf"/>
</dbReference>
<evidence type="ECO:0000313" key="6">
    <source>
        <dbReference type="EMBL" id="EZA52101.1"/>
    </source>
</evidence>
<sequence length="405" mass="46060">MPQESKCEKFFLYNTLSILLKAVEKQRTTVDLRNEASIFGIVDHADAHMNVVMRDCVFTDPRGDSFRYDMFFVQARNIRCVHIPPNVTGSVCIGSRSKALGRSSASNMNDTFRFTDYDCIGFDLDNTLLRYNVTSLVRMEYEELAGFLVNQRGYSGAHLLKPLTEDDLDFMQKGLMLDLERGNVLRVSPDGVIRRASHGSRLLSVDRIKEIYPEQRWDVTDAYCSDMLSAWNGPPSKKIRSLLDYFDMSASIAQCLKRGEIYSQGNWNDLVKFLTSITGKADQRCLYVGDNLIQDIYVPNAYIRCDTLAVIEEQMSEGMLHHGLTHPDEKILNSKLWGSFFCLKDSTVNVDSLWGHVIKKHAKLCIPEIDVVVQRPLEEPIPSFDKDGKLYRGYYPAVPLSISAM</sequence>
<dbReference type="OMA" id="NAYIRCD"/>
<evidence type="ECO:0000256" key="2">
    <source>
        <dbReference type="ARBA" id="ARBA00022723"/>
    </source>
</evidence>
<dbReference type="Pfam" id="PF05761">
    <property type="entry name" value="5_nucleotid"/>
    <property type="match status" value="1"/>
</dbReference>
<dbReference type="SUPFAM" id="SSF50182">
    <property type="entry name" value="Sm-like ribonucleoproteins"/>
    <property type="match status" value="1"/>
</dbReference>
<organism evidence="6 7">
    <name type="scientific">Ooceraea biroi</name>
    <name type="common">Clonal raider ant</name>
    <name type="synonym">Cerapachys biroi</name>
    <dbReference type="NCBI Taxonomy" id="2015173"/>
    <lineage>
        <taxon>Eukaryota</taxon>
        <taxon>Metazoa</taxon>
        <taxon>Ecdysozoa</taxon>
        <taxon>Arthropoda</taxon>
        <taxon>Hexapoda</taxon>
        <taxon>Insecta</taxon>
        <taxon>Pterygota</taxon>
        <taxon>Neoptera</taxon>
        <taxon>Endopterygota</taxon>
        <taxon>Hymenoptera</taxon>
        <taxon>Apocrita</taxon>
        <taxon>Aculeata</taxon>
        <taxon>Formicoidea</taxon>
        <taxon>Formicidae</taxon>
        <taxon>Dorylinae</taxon>
        <taxon>Ooceraea</taxon>
    </lineage>
</organism>
<dbReference type="CDD" id="cd01733">
    <property type="entry name" value="LSm10"/>
    <property type="match status" value="1"/>
</dbReference>
<evidence type="ECO:0000256" key="3">
    <source>
        <dbReference type="ARBA" id="ARBA00022801"/>
    </source>
</evidence>
<comment type="similarity">
    <text evidence="1">Belongs to the 5'(3')-deoxyribonucleotidase family.</text>
</comment>
<evidence type="ECO:0000259" key="5">
    <source>
        <dbReference type="SMART" id="SM00651"/>
    </source>
</evidence>
<keyword evidence="2" id="KW-0479">Metal-binding</keyword>
<protein>
    <submittedName>
        <fullName evidence="6">5'-nucleotidase domain-containing protein</fullName>
    </submittedName>
</protein>
<dbReference type="InterPro" id="IPR008380">
    <property type="entry name" value="HAD-SF_hydro_IG_5-nucl"/>
</dbReference>
<proteinExistence type="inferred from homology"/>
<dbReference type="InterPro" id="IPR010920">
    <property type="entry name" value="LSM_dom_sf"/>
</dbReference>
<keyword evidence="3" id="KW-0378">Hydrolase</keyword>
<dbReference type="InterPro" id="IPR023214">
    <property type="entry name" value="HAD_sf"/>
</dbReference>
<dbReference type="SMART" id="SM00651">
    <property type="entry name" value="Sm"/>
    <property type="match status" value="1"/>
</dbReference>
<dbReference type="PANTHER" id="PTHR12103:SF38">
    <property type="entry name" value="5'-NUCLEOTIDASE DOMAIN-CONTAINING PROTEIN 1"/>
    <property type="match status" value="1"/>
</dbReference>
<dbReference type="AlphaFoldDB" id="A0A026W909"/>
<gene>
    <name evidence="6" type="ORF">X777_09109</name>
</gene>
<dbReference type="EMBL" id="KK107353">
    <property type="protein sequence ID" value="EZA52101.1"/>
    <property type="molecule type" value="Genomic_DNA"/>
</dbReference>